<comment type="function">
    <text evidence="9">Catalyzes hydrolysis of the D-alanyl-D-alanine dipeptide.</text>
</comment>
<dbReference type="Pfam" id="PF01427">
    <property type="entry name" value="Peptidase_M15"/>
    <property type="match status" value="1"/>
</dbReference>
<evidence type="ECO:0000256" key="1">
    <source>
        <dbReference type="ARBA" id="ARBA00001362"/>
    </source>
</evidence>
<comment type="catalytic activity">
    <reaction evidence="1 9">
        <text>D-alanyl-D-alanine + H2O = 2 D-alanine</text>
        <dbReference type="Rhea" id="RHEA:20661"/>
        <dbReference type="ChEBI" id="CHEBI:15377"/>
        <dbReference type="ChEBI" id="CHEBI:57416"/>
        <dbReference type="ChEBI" id="CHEBI:57822"/>
        <dbReference type="EC" id="3.4.13.22"/>
    </reaction>
</comment>
<proteinExistence type="inferred from homology"/>
<dbReference type="SUPFAM" id="SSF55166">
    <property type="entry name" value="Hedgehog/DD-peptidase"/>
    <property type="match status" value="1"/>
</dbReference>
<dbReference type="Proteomes" id="UP001500307">
    <property type="component" value="Unassembled WGS sequence"/>
</dbReference>
<organism evidence="10 11">
    <name type="scientific">Micromonospora coerulea</name>
    <dbReference type="NCBI Taxonomy" id="47856"/>
    <lineage>
        <taxon>Bacteria</taxon>
        <taxon>Bacillati</taxon>
        <taxon>Actinomycetota</taxon>
        <taxon>Actinomycetes</taxon>
        <taxon>Micromonosporales</taxon>
        <taxon>Micromonosporaceae</taxon>
        <taxon>Micromonospora</taxon>
    </lineage>
</organism>
<evidence type="ECO:0000256" key="8">
    <source>
        <dbReference type="ARBA" id="ARBA00023316"/>
    </source>
</evidence>
<keyword evidence="6 9" id="KW-0224">Dipeptidase</keyword>
<dbReference type="EC" id="3.4.13.22" evidence="9"/>
<protein>
    <recommendedName>
        <fullName evidence="9">D-alanyl-D-alanine dipeptidase</fullName>
        <shortName evidence="9">D-Ala-D-Ala dipeptidase</shortName>
        <ecNumber evidence="9">3.4.13.22</ecNumber>
    </recommendedName>
</protein>
<dbReference type="PANTHER" id="PTHR43126:SF2">
    <property type="entry name" value="D-ALANYL-D-ALANINE DIPEPTIDASE"/>
    <property type="match status" value="1"/>
</dbReference>
<dbReference type="Gene3D" id="3.30.1380.10">
    <property type="match status" value="1"/>
</dbReference>
<gene>
    <name evidence="10" type="ORF">GCM10023176_34210</name>
</gene>
<evidence type="ECO:0000256" key="5">
    <source>
        <dbReference type="ARBA" id="ARBA00022833"/>
    </source>
</evidence>
<evidence type="ECO:0000256" key="7">
    <source>
        <dbReference type="ARBA" id="ARBA00023049"/>
    </source>
</evidence>
<accession>A0ABP8SQ76</accession>
<comment type="cofactor">
    <cofactor evidence="9">
        <name>Zn(2+)</name>
        <dbReference type="ChEBI" id="CHEBI:29105"/>
    </cofactor>
    <text evidence="9">Binds 1 zinc ion per subunit.</text>
</comment>
<feature type="active site" description="Proton donor/acceptor" evidence="9">
    <location>
        <position position="186"/>
    </location>
</feature>
<dbReference type="InterPro" id="IPR009045">
    <property type="entry name" value="Zn_M74/Hedgehog-like"/>
</dbReference>
<feature type="binding site" evidence="9">
    <location>
        <position position="125"/>
    </location>
    <ligand>
        <name>Zn(2+)</name>
        <dbReference type="ChEBI" id="CHEBI:29105"/>
        <note>catalytic</note>
    </ligand>
</feature>
<keyword evidence="5 9" id="KW-0862">Zinc</keyword>
<keyword evidence="7 9" id="KW-0482">Metalloprotease</keyword>
<keyword evidence="2 9" id="KW-0645">Protease</keyword>
<evidence type="ECO:0000313" key="11">
    <source>
        <dbReference type="Proteomes" id="UP001500307"/>
    </source>
</evidence>
<keyword evidence="3 9" id="KW-0479">Metal-binding</keyword>
<evidence type="ECO:0000256" key="2">
    <source>
        <dbReference type="ARBA" id="ARBA00022670"/>
    </source>
</evidence>
<evidence type="ECO:0000256" key="6">
    <source>
        <dbReference type="ARBA" id="ARBA00022997"/>
    </source>
</evidence>
<comment type="caution">
    <text evidence="10">The sequence shown here is derived from an EMBL/GenBank/DDBJ whole genome shotgun (WGS) entry which is preliminary data.</text>
</comment>
<dbReference type="HAMAP" id="MF_01924">
    <property type="entry name" value="A_A_dipeptidase"/>
    <property type="match status" value="1"/>
</dbReference>
<feature type="binding site" evidence="9">
    <location>
        <position position="189"/>
    </location>
    <ligand>
        <name>Zn(2+)</name>
        <dbReference type="ChEBI" id="CHEBI:29105"/>
        <note>catalytic</note>
    </ligand>
</feature>
<reference evidence="11" key="1">
    <citation type="journal article" date="2019" name="Int. J. Syst. Evol. Microbiol.">
        <title>The Global Catalogue of Microorganisms (GCM) 10K type strain sequencing project: providing services to taxonomists for standard genome sequencing and annotation.</title>
        <authorList>
            <consortium name="The Broad Institute Genomics Platform"/>
            <consortium name="The Broad Institute Genome Sequencing Center for Infectious Disease"/>
            <person name="Wu L."/>
            <person name="Ma J."/>
        </authorList>
    </citation>
    <scope>NUCLEOTIDE SEQUENCE [LARGE SCALE GENOMIC DNA]</scope>
    <source>
        <strain evidence="11">JCM 3175</strain>
    </source>
</reference>
<name>A0ABP8SQ76_9ACTN</name>
<keyword evidence="11" id="KW-1185">Reference proteome</keyword>
<dbReference type="CDD" id="cd14843">
    <property type="entry name" value="D-Ala-D-Ala_dipeptidase_like"/>
    <property type="match status" value="1"/>
</dbReference>
<comment type="similarity">
    <text evidence="9">Belongs to the peptidase M15D family.</text>
</comment>
<sequence length="306" mass="33586">MILLSDRRISAIPLGDNGEALVDVRQVADLRVDDRLADEAGAYAHLREATVQRLLAAQRALPGGLRLLVIEGYRPLSLQTTYFESYQDELRRRYPEWDSARRHVEASKYISPPEVAPHSTGGTIDLTLCTADGIELDLGTIVNASPVDSANACFTGSPHISPRARTNRGILGQALSSAGMVNYPTEWWHWSFGDRYWALSTGAARPGTGRWICREAAVRNRPVVRVGPQAPGVRRLPNRVESAVEEQMKSGQRAGRHPALVGLVAGLLAHRRSVGQWIARPCRAILNQPRPLVAVGTRGTRDREAS</sequence>
<dbReference type="InterPro" id="IPR000755">
    <property type="entry name" value="A_A_dipeptidase"/>
</dbReference>
<evidence type="ECO:0000313" key="10">
    <source>
        <dbReference type="EMBL" id="GAA4572075.1"/>
    </source>
</evidence>
<feature type="binding site" evidence="9">
    <location>
        <position position="118"/>
    </location>
    <ligand>
        <name>Zn(2+)</name>
        <dbReference type="ChEBI" id="CHEBI:29105"/>
        <note>catalytic</note>
    </ligand>
</feature>
<evidence type="ECO:0000256" key="9">
    <source>
        <dbReference type="HAMAP-Rule" id="MF_01924"/>
    </source>
</evidence>
<evidence type="ECO:0000256" key="3">
    <source>
        <dbReference type="ARBA" id="ARBA00022723"/>
    </source>
</evidence>
<keyword evidence="8" id="KW-0961">Cell wall biogenesis/degradation</keyword>
<dbReference type="PANTHER" id="PTHR43126">
    <property type="entry name" value="D-ALANYL-D-ALANINE DIPEPTIDASE"/>
    <property type="match status" value="1"/>
</dbReference>
<keyword evidence="4 9" id="KW-0378">Hydrolase</keyword>
<feature type="site" description="Transition state stabilizer" evidence="9">
    <location>
        <position position="74"/>
    </location>
</feature>
<evidence type="ECO:0000256" key="4">
    <source>
        <dbReference type="ARBA" id="ARBA00022801"/>
    </source>
</evidence>
<dbReference type="EMBL" id="BAABGU010000018">
    <property type="protein sequence ID" value="GAA4572075.1"/>
    <property type="molecule type" value="Genomic_DNA"/>
</dbReference>